<feature type="compositionally biased region" description="Basic and acidic residues" evidence="17">
    <location>
        <begin position="315"/>
        <end position="328"/>
    </location>
</feature>
<feature type="compositionally biased region" description="Basic and acidic residues" evidence="17">
    <location>
        <begin position="215"/>
        <end position="261"/>
    </location>
</feature>
<evidence type="ECO:0000256" key="10">
    <source>
        <dbReference type="ARBA" id="ARBA00023128"/>
    </source>
</evidence>
<dbReference type="FunFam" id="1.10.10.60:FF:000265">
    <property type="entry name" value="CASP8-associated protein 2 isoform X1"/>
    <property type="match status" value="1"/>
</dbReference>
<sequence>MDLKNELYGNTDYKPSDTPLHHNEESVDIYSGLENSPMSEGHRVHPILSPRTMESMDIYEEIIREEQEEKEATYNELKQKFENAQKQVNELLIQLKLLETKNSSLSNENVLLKKNICSLIKTARMEIVRKDEEISRLAKRSGRGSYNQNFRHSHMESPLSNTMHSLTSAARSALELQECQEQNQKPNEEKSSKELHLALTCSNDVDEENNSTSYKEMKNVTGPERKEVKCSSAERRSSRTERSKEHEEKTSKNNERSKREEVDCYRIRERRISSERNWEDERRNKTERGNRGDKRSERLVDSGDSKRGYPKQGSHRKDIDEKSSRRISEGSSKTKRSHSHDQSRKTDSKHHAKSSNDKDFGKNDLEKDRDRKRNLEEHRASTYNKSKNAIKSHKRKSNEKCKNGQESKNLQDNHLERVCVEPEVALSSNSCKTPTENIPDGKLSFMETLNLTLSPLKTPKPASDSKEASNGTTEEPSPQNTGSREDEEEFFVIDELQNSVDEDLECTKEDRSCFLKPSEQDTSKNPSSDKTETEVQTIITETSMEDVASVVEALDEKNSKSLETNVKVKESSDVSSLKESLTDVTPVTKNHPATQRTPEALALDAIPFKGDNHCKQDCFSISLSSSKVDVLRKAGTTSQNLPESIFKDDVSSSDKISDIKSSSHSKSSANMEVSSSTVSEDCCECSESAVSGQDQEGVQEVSENSNAIKTLHVAEMIKTSLASPPLNRNSNAPTVGSVVEKKSMSDSLPGFSEPDSTESEEHVPVSSKAVVVWHDEDSMMLTLRNLKGFPDPISPLSSPIRQMKKVQPQNLEKQPHVKSLNKGLSILTPDKDEVNMEMNKENKSPDSSVTGTKDDVPAIIIEDDGLEDGEIVSESEEEGTLVIQTPPRKEDKSARGMRKSPKVAAVAKRESQNKSSKPLPKKPSSANASPTTTKRRFKTVSPRSKMAVHSLDGFMEMLGSIRFELRKKYMKLHKNVTKTAFCCIVDMSHASFAEFINSVNLDTFCKKGNDFKASLHEIVSSIMRKITKNGIVNRIFEQRAGDIKQKLWKFVDGQFDFMFKEVKMALKSVSEPSRSASSKNISSTVKRKVIDSETFEKETFTRPKNHHIPKKSKVEVGSLVSEAPSHNLPRRGLGSRGKNIKAIMDQDEEDLESHPIPPLSSEKLVEEGSSVSESKSSTYVRRLSHNGSIQDKSDFELLTEQQTSSLTFNLVSDSQMGEIFKCLLQGSDLLETSVPIGENTNWSLCTPRKEGLPADGLFGIITPQKATPLKCIAPWSSVSPYKFGSSRKMLVNPAILDESCLLEVPSKSELYHVPLQSTVISQRSFSLLAEDLAVSLTIPSPLKSDSHLSFLHPTSGLPLSASNSVLSAHYCEDALLDEEDATEQEIHLSLDTDNSSSDSSPISTWDASDPSGFQFEPNLPMQAVVMEKSNDHFIVRIRRTSSSPYEGKLYEEKSSPRLNEATEHALKPNIGLKQGDFSLTLENTMNTSPSNVEKPCHTSEAAVDTLLPVQKSSPEQKGEHTTSNNHDLVPALEESSAKDGKTLENAQANVIPPKSEPERTSRKRKENEIGPKAKRSKVEGKCFTSRNKKKSKSSKDKGLKPAIKVSPSSLSAKNVIIKKGEVVTTWTRDEDRDILVELKMKGMSPKTFAALSKKLKKPPEQIEERFSQLMKLFKKKEKMEN</sequence>
<reference evidence="18 19" key="1">
    <citation type="journal article" date="2019" name="Sci. Data">
        <title>Hybrid genome assembly and annotation of Danionella translucida.</title>
        <authorList>
            <person name="Kadobianskyi M."/>
            <person name="Schulze L."/>
            <person name="Schuelke M."/>
            <person name="Judkewitz B."/>
        </authorList>
    </citation>
    <scope>NUCLEOTIDE SEQUENCE [LARGE SCALE GENOMIC DNA]</scope>
    <source>
        <strain evidence="18 19">Bolton</strain>
    </source>
</reference>
<feature type="region of interest" description="Disordered" evidence="17">
    <location>
        <begin position="1511"/>
        <end position="1530"/>
    </location>
</feature>
<feature type="region of interest" description="Disordered" evidence="17">
    <location>
        <begin position="1147"/>
        <end position="1179"/>
    </location>
</feature>
<keyword evidence="12" id="KW-0804">Transcription</keyword>
<proteinExistence type="predicted"/>
<feature type="region of interest" description="Disordered" evidence="17">
    <location>
        <begin position="648"/>
        <end position="673"/>
    </location>
</feature>
<evidence type="ECO:0000256" key="3">
    <source>
        <dbReference type="ARBA" id="ARBA00004496"/>
    </source>
</evidence>
<feature type="region of interest" description="Disordered" evidence="17">
    <location>
        <begin position="423"/>
        <end position="442"/>
    </location>
</feature>
<name>A0A553QBY7_9TELE</name>
<evidence type="ECO:0000256" key="6">
    <source>
        <dbReference type="ARBA" id="ARBA00022553"/>
    </source>
</evidence>
<evidence type="ECO:0000313" key="18">
    <source>
        <dbReference type="EMBL" id="TRY87450.1"/>
    </source>
</evidence>
<keyword evidence="14" id="KW-0131">Cell cycle</keyword>
<feature type="compositionally biased region" description="Acidic residues" evidence="17">
    <location>
        <begin position="864"/>
        <end position="879"/>
    </location>
</feature>
<keyword evidence="10" id="KW-0496">Mitochondrion</keyword>
<dbReference type="Pfam" id="PF21227">
    <property type="entry name" value="Myb_DNA-binding_7"/>
    <property type="match status" value="1"/>
</dbReference>
<feature type="compositionally biased region" description="Polar residues" evidence="17">
    <location>
        <begin position="468"/>
        <end position="482"/>
    </location>
</feature>
<keyword evidence="5" id="KW-0678">Repressor</keyword>
<evidence type="ECO:0000256" key="14">
    <source>
        <dbReference type="ARBA" id="ARBA00023306"/>
    </source>
</evidence>
<keyword evidence="6" id="KW-0597">Phosphoprotein</keyword>
<feature type="compositionally biased region" description="Basic and acidic residues" evidence="17">
    <location>
        <begin position="278"/>
        <end position="307"/>
    </location>
</feature>
<feature type="compositionally biased region" description="Basic and acidic residues" evidence="17">
    <location>
        <begin position="1555"/>
        <end position="1580"/>
    </location>
</feature>
<dbReference type="Proteomes" id="UP000316079">
    <property type="component" value="Unassembled WGS sequence"/>
</dbReference>
<keyword evidence="7" id="KW-0053">Apoptosis</keyword>
<dbReference type="InterPro" id="IPR039674">
    <property type="entry name" value="FLASH"/>
</dbReference>
<dbReference type="Gene3D" id="1.10.10.60">
    <property type="entry name" value="Homeodomain-like"/>
    <property type="match status" value="1"/>
</dbReference>
<accession>A0A553QBY7</accession>
<evidence type="ECO:0000256" key="11">
    <source>
        <dbReference type="ARBA" id="ARBA00023159"/>
    </source>
</evidence>
<keyword evidence="19" id="KW-1185">Reference proteome</keyword>
<evidence type="ECO:0000256" key="12">
    <source>
        <dbReference type="ARBA" id="ARBA00023163"/>
    </source>
</evidence>
<comment type="caution">
    <text evidence="18">The sequence shown here is derived from an EMBL/GenBank/DDBJ whole genome shotgun (WGS) entry which is preliminary data.</text>
</comment>
<keyword evidence="13" id="KW-0539">Nucleus</keyword>
<feature type="compositionally biased region" description="Polar residues" evidence="17">
    <location>
        <begin position="426"/>
        <end position="436"/>
    </location>
</feature>
<feature type="region of interest" description="Disordered" evidence="17">
    <location>
        <begin position="739"/>
        <end position="763"/>
    </location>
</feature>
<feature type="region of interest" description="Disordered" evidence="17">
    <location>
        <begin position="138"/>
        <end position="165"/>
    </location>
</feature>
<evidence type="ECO:0000256" key="9">
    <source>
        <dbReference type="ARBA" id="ARBA00023015"/>
    </source>
</evidence>
<feature type="compositionally biased region" description="Basic and acidic residues" evidence="17">
    <location>
        <begin position="648"/>
        <end position="658"/>
    </location>
</feature>
<feature type="compositionally biased region" description="Low complexity" evidence="17">
    <location>
        <begin position="913"/>
        <end position="930"/>
    </location>
</feature>
<dbReference type="GO" id="GO:0036337">
    <property type="term" value="P:Fas signaling pathway"/>
    <property type="evidence" value="ECO:0007669"/>
    <property type="project" value="TreeGrafter"/>
</dbReference>
<dbReference type="EMBL" id="SRMA01026124">
    <property type="protein sequence ID" value="TRY87450.1"/>
    <property type="molecule type" value="Genomic_DNA"/>
</dbReference>
<dbReference type="InterPro" id="IPR009057">
    <property type="entry name" value="Homeodomain-like_sf"/>
</dbReference>
<keyword evidence="8" id="KW-0007">Acetylation</keyword>
<feature type="compositionally biased region" description="Basic and acidic residues" evidence="17">
    <location>
        <begin position="516"/>
        <end position="533"/>
    </location>
</feature>
<feature type="compositionally biased region" description="Basic and acidic residues" evidence="17">
    <location>
        <begin position="398"/>
        <end position="415"/>
    </location>
</feature>
<dbReference type="PANTHER" id="PTHR15489:SF2">
    <property type="entry name" value="CASP8-ASSOCIATED PROTEIN 2"/>
    <property type="match status" value="1"/>
</dbReference>
<dbReference type="GO" id="GO:0016605">
    <property type="term" value="C:PML body"/>
    <property type="evidence" value="ECO:0007669"/>
    <property type="project" value="UniProtKB-SubCell"/>
</dbReference>
<evidence type="ECO:0000256" key="8">
    <source>
        <dbReference type="ARBA" id="ARBA00022990"/>
    </source>
</evidence>
<evidence type="ECO:0000256" key="7">
    <source>
        <dbReference type="ARBA" id="ARBA00022703"/>
    </source>
</evidence>
<keyword evidence="4" id="KW-0963">Cytoplasm</keyword>
<dbReference type="GO" id="GO:0008625">
    <property type="term" value="P:extrinsic apoptotic signaling pathway via death domain receptors"/>
    <property type="evidence" value="ECO:0007669"/>
    <property type="project" value="TreeGrafter"/>
</dbReference>
<dbReference type="OrthoDB" id="1938039at2759"/>
<evidence type="ECO:0000256" key="1">
    <source>
        <dbReference type="ARBA" id="ARBA00004173"/>
    </source>
</evidence>
<feature type="region of interest" description="Disordered" evidence="17">
    <location>
        <begin position="203"/>
        <end position="261"/>
    </location>
</feature>
<protein>
    <recommendedName>
        <fullName evidence="15">CASP8-associated protein 2</fullName>
    </recommendedName>
    <alternativeName>
        <fullName evidence="16">FLICE-associated huge protein</fullName>
    </alternativeName>
</protein>
<feature type="compositionally biased region" description="Basic and acidic residues" evidence="17">
    <location>
        <begin position="354"/>
        <end position="380"/>
    </location>
</feature>
<organism evidence="18 19">
    <name type="scientific">Danionella cerebrum</name>
    <dbReference type="NCBI Taxonomy" id="2873325"/>
    <lineage>
        <taxon>Eukaryota</taxon>
        <taxon>Metazoa</taxon>
        <taxon>Chordata</taxon>
        <taxon>Craniata</taxon>
        <taxon>Vertebrata</taxon>
        <taxon>Euteleostomi</taxon>
        <taxon>Actinopterygii</taxon>
        <taxon>Neopterygii</taxon>
        <taxon>Teleostei</taxon>
        <taxon>Ostariophysi</taxon>
        <taxon>Cypriniformes</taxon>
        <taxon>Danionidae</taxon>
        <taxon>Danioninae</taxon>
        <taxon>Danionella</taxon>
    </lineage>
</organism>
<feature type="compositionally biased region" description="Low complexity" evidence="17">
    <location>
        <begin position="1159"/>
        <end position="1177"/>
    </location>
</feature>
<feature type="compositionally biased region" description="Basic residues" evidence="17">
    <location>
        <begin position="388"/>
        <end position="397"/>
    </location>
</feature>
<evidence type="ECO:0000256" key="5">
    <source>
        <dbReference type="ARBA" id="ARBA00022491"/>
    </source>
</evidence>
<dbReference type="STRING" id="623744.A0A553QBY7"/>
<keyword evidence="11" id="KW-0010">Activator</keyword>
<feature type="region of interest" description="Disordered" evidence="17">
    <location>
        <begin position="864"/>
        <end position="942"/>
    </location>
</feature>
<comment type="subcellular location">
    <subcellularLocation>
        <location evidence="3">Cytoplasm</location>
    </subcellularLocation>
    <subcellularLocation>
        <location evidence="1">Mitochondrion</location>
    </subcellularLocation>
    <subcellularLocation>
        <location evidence="2">Nucleus</location>
        <location evidence="2">PML body</location>
    </subcellularLocation>
</comment>
<evidence type="ECO:0000256" key="2">
    <source>
        <dbReference type="ARBA" id="ARBA00004322"/>
    </source>
</evidence>
<evidence type="ECO:0000313" key="19">
    <source>
        <dbReference type="Proteomes" id="UP000316079"/>
    </source>
</evidence>
<keyword evidence="9" id="KW-0805">Transcription regulation</keyword>
<dbReference type="GO" id="GO:0005739">
    <property type="term" value="C:mitochondrion"/>
    <property type="evidence" value="ECO:0007669"/>
    <property type="project" value="UniProtKB-SubCell"/>
</dbReference>
<feature type="region of interest" description="Disordered" evidence="17">
    <location>
        <begin position="838"/>
        <end position="857"/>
    </location>
</feature>
<feature type="region of interest" description="Disordered" evidence="17">
    <location>
        <begin position="1543"/>
        <end position="1602"/>
    </location>
</feature>
<evidence type="ECO:0000256" key="17">
    <source>
        <dbReference type="SAM" id="MobiDB-lite"/>
    </source>
</evidence>
<dbReference type="PANTHER" id="PTHR15489">
    <property type="entry name" value="CASPASE 8 ASSOCIATED PROTEIN 2"/>
    <property type="match status" value="1"/>
</dbReference>
<evidence type="ECO:0000256" key="16">
    <source>
        <dbReference type="ARBA" id="ARBA00078515"/>
    </source>
</evidence>
<evidence type="ECO:0000256" key="4">
    <source>
        <dbReference type="ARBA" id="ARBA00022490"/>
    </source>
</evidence>
<feature type="region of interest" description="Disordered" evidence="17">
    <location>
        <begin position="450"/>
        <end position="502"/>
    </location>
</feature>
<feature type="region of interest" description="Disordered" evidence="17">
    <location>
        <begin position="1390"/>
        <end position="1411"/>
    </location>
</feature>
<evidence type="ECO:0000256" key="15">
    <source>
        <dbReference type="ARBA" id="ARBA00069865"/>
    </source>
</evidence>
<dbReference type="GO" id="GO:0003714">
    <property type="term" value="F:transcription corepressor activity"/>
    <property type="evidence" value="ECO:0007669"/>
    <property type="project" value="TreeGrafter"/>
</dbReference>
<feature type="region of interest" description="Disordered" evidence="17">
    <location>
        <begin position="1"/>
        <end position="23"/>
    </location>
</feature>
<feature type="region of interest" description="Disordered" evidence="17">
    <location>
        <begin position="516"/>
        <end position="535"/>
    </location>
</feature>
<dbReference type="SUPFAM" id="SSF46689">
    <property type="entry name" value="Homeodomain-like"/>
    <property type="match status" value="1"/>
</dbReference>
<dbReference type="CDD" id="cd12202">
    <property type="entry name" value="CASP8AP2"/>
    <property type="match status" value="1"/>
</dbReference>
<evidence type="ECO:0000256" key="13">
    <source>
        <dbReference type="ARBA" id="ARBA00023242"/>
    </source>
</evidence>
<gene>
    <name evidence="18" type="ORF">DNTS_033447</name>
</gene>
<feature type="region of interest" description="Disordered" evidence="17">
    <location>
        <begin position="278"/>
        <end position="415"/>
    </location>
</feature>
<dbReference type="InterPro" id="IPR049257">
    <property type="entry name" value="Gon4l/CASP8AP2_myb-like"/>
</dbReference>
<feature type="compositionally biased region" description="Low complexity" evidence="17">
    <location>
        <begin position="659"/>
        <end position="668"/>
    </location>
</feature>
<feature type="compositionally biased region" description="Low complexity" evidence="17">
    <location>
        <begin position="1391"/>
        <end position="1408"/>
    </location>
</feature>